<evidence type="ECO:0000313" key="4">
    <source>
        <dbReference type="Proteomes" id="UP001273350"/>
    </source>
</evidence>
<dbReference type="Gene3D" id="1.20.120.450">
    <property type="entry name" value="dinb family like domain"/>
    <property type="match status" value="1"/>
</dbReference>
<dbReference type="RefSeq" id="WP_230003813.1">
    <property type="nucleotide sequence ID" value="NZ_CP087134.1"/>
</dbReference>
<organism evidence="3 4">
    <name type="scientific">Flavobacterium cupriresistens</name>
    <dbReference type="NCBI Taxonomy" id="2893885"/>
    <lineage>
        <taxon>Bacteria</taxon>
        <taxon>Pseudomonadati</taxon>
        <taxon>Bacteroidota</taxon>
        <taxon>Flavobacteriia</taxon>
        <taxon>Flavobacteriales</taxon>
        <taxon>Flavobacteriaceae</taxon>
        <taxon>Flavobacterium</taxon>
    </lineage>
</organism>
<dbReference type="InterPro" id="IPR007837">
    <property type="entry name" value="DinB"/>
</dbReference>
<dbReference type="PANTHER" id="PTHR37302">
    <property type="entry name" value="SLR1116 PROTEIN"/>
    <property type="match status" value="1"/>
</dbReference>
<keyword evidence="4" id="KW-1185">Reference proteome</keyword>
<comment type="similarity">
    <text evidence="1">Belongs to the DinB family.</text>
</comment>
<protein>
    <submittedName>
        <fullName evidence="3">DinB family protein</fullName>
    </submittedName>
</protein>
<sequence length="165" mass="19343">MSFKNIITNYAEYNLWVNQQFVNWLSTKSDELLQKEVPSSFSSISKTLNHIWATEEYWYSVIAETAEFDKRENQELITEEIFKGLLNRSTQLAEFIKSLSEEQLLKKVKIENPWFQCELPISDYLLQVVNHGTYHRGQIVTMGRNIGITDATNTDYNFYNVVKAQ</sequence>
<keyword evidence="2" id="KW-0479">Metal-binding</keyword>
<evidence type="ECO:0000256" key="2">
    <source>
        <dbReference type="ARBA" id="ARBA00022723"/>
    </source>
</evidence>
<dbReference type="Proteomes" id="UP001273350">
    <property type="component" value="Unassembled WGS sequence"/>
</dbReference>
<proteinExistence type="inferred from homology"/>
<dbReference type="InterPro" id="IPR034660">
    <property type="entry name" value="DinB/YfiT-like"/>
</dbReference>
<name>A0ABU4RI36_9FLAO</name>
<accession>A0ABU4RI36</accession>
<dbReference type="SUPFAM" id="SSF109854">
    <property type="entry name" value="DinB/YfiT-like putative metalloenzymes"/>
    <property type="match status" value="1"/>
</dbReference>
<dbReference type="EMBL" id="JAWXVI010000010">
    <property type="protein sequence ID" value="MDX6191563.1"/>
    <property type="molecule type" value="Genomic_DNA"/>
</dbReference>
<gene>
    <name evidence="3" type="ORF">SGQ83_19570</name>
</gene>
<dbReference type="Pfam" id="PF05163">
    <property type="entry name" value="DinB"/>
    <property type="match status" value="1"/>
</dbReference>
<evidence type="ECO:0000313" key="3">
    <source>
        <dbReference type="EMBL" id="MDX6191563.1"/>
    </source>
</evidence>
<reference evidence="3 4" key="1">
    <citation type="submission" date="2023-11" db="EMBL/GenBank/DDBJ databases">
        <title>Unpublished Manusciprt.</title>
        <authorList>
            <person name="Saticioglu I.B."/>
            <person name="Ay H."/>
            <person name="Ajmi N."/>
            <person name="Altun S."/>
            <person name="Duman M."/>
        </authorList>
    </citation>
    <scope>NUCLEOTIDE SEQUENCE [LARGE SCALE GENOMIC DNA]</scope>
    <source>
        <strain evidence="3 4">Fl-318</strain>
    </source>
</reference>
<comment type="caution">
    <text evidence="3">The sequence shown here is derived from an EMBL/GenBank/DDBJ whole genome shotgun (WGS) entry which is preliminary data.</text>
</comment>
<dbReference type="PANTHER" id="PTHR37302:SF3">
    <property type="entry name" value="DAMAGE-INDUCIBLE PROTEIN DINB"/>
    <property type="match status" value="1"/>
</dbReference>
<evidence type="ECO:0000256" key="1">
    <source>
        <dbReference type="ARBA" id="ARBA00008635"/>
    </source>
</evidence>